<comment type="caution">
    <text evidence="1">The sequence shown here is derived from an EMBL/GenBank/DDBJ whole genome shotgun (WGS) entry which is preliminary data.</text>
</comment>
<accession>X1TRY2</accession>
<evidence type="ECO:0008006" key="2">
    <source>
        <dbReference type="Google" id="ProtNLM"/>
    </source>
</evidence>
<protein>
    <recommendedName>
        <fullName evidence="2">DUF11 domain-containing protein</fullName>
    </recommendedName>
</protein>
<name>X1TRY2_9ZZZZ</name>
<dbReference type="EMBL" id="BARW01030628">
    <property type="protein sequence ID" value="GAJ07994.1"/>
    <property type="molecule type" value="Genomic_DNA"/>
</dbReference>
<proteinExistence type="predicted"/>
<dbReference type="AlphaFoldDB" id="X1TRY2"/>
<gene>
    <name evidence="1" type="ORF">S12H4_48920</name>
</gene>
<feature type="non-terminal residue" evidence="1">
    <location>
        <position position="1"/>
    </location>
</feature>
<organism evidence="1">
    <name type="scientific">marine sediment metagenome</name>
    <dbReference type="NCBI Taxonomy" id="412755"/>
    <lineage>
        <taxon>unclassified sequences</taxon>
        <taxon>metagenomes</taxon>
        <taxon>ecological metagenomes</taxon>
    </lineage>
</organism>
<reference evidence="1" key="1">
    <citation type="journal article" date="2014" name="Front. Microbiol.">
        <title>High frequency of phylogenetically diverse reductive dehalogenase-homologous genes in deep subseafloor sedimentary metagenomes.</title>
        <authorList>
            <person name="Kawai M."/>
            <person name="Futagami T."/>
            <person name="Toyoda A."/>
            <person name="Takaki Y."/>
            <person name="Nishi S."/>
            <person name="Hori S."/>
            <person name="Arai W."/>
            <person name="Tsubouchi T."/>
            <person name="Morono Y."/>
            <person name="Uchiyama I."/>
            <person name="Ito T."/>
            <person name="Fujiyama A."/>
            <person name="Inagaki F."/>
            <person name="Takami H."/>
        </authorList>
    </citation>
    <scope>NUCLEOTIDE SEQUENCE</scope>
    <source>
        <strain evidence="1">Expedition CK06-06</strain>
    </source>
</reference>
<evidence type="ECO:0000313" key="1">
    <source>
        <dbReference type="EMBL" id="GAJ07994.1"/>
    </source>
</evidence>
<sequence>IYSEVMATYIGAAVVDTVMTGSPYTPLKDGRLVQLKLVVYGSAATALIEGVVVTVTSPLWGVPVTVATSGGGLRTAPTLPIPTGIQNCDVPVKTGTKIACEFRNVTADTPVTVEATLIGVFEG</sequence>